<keyword evidence="1" id="KW-0863">Zinc-finger</keyword>
<name>A0A3S5BEN6_9PLAT</name>
<feature type="region of interest" description="UBR4 E3 catalytic module" evidence="1">
    <location>
        <begin position="1"/>
        <end position="144"/>
    </location>
</feature>
<dbReference type="GO" id="GO:0008270">
    <property type="term" value="F:zinc ion binding"/>
    <property type="evidence" value="ECO:0007669"/>
    <property type="project" value="UniProtKB-KW"/>
</dbReference>
<gene>
    <name evidence="4" type="ORF">PXEA_LOCUS14921</name>
</gene>
<evidence type="ECO:0000259" key="3">
    <source>
        <dbReference type="Pfam" id="PF13764"/>
    </source>
</evidence>
<evidence type="ECO:0000256" key="2">
    <source>
        <dbReference type="SAM" id="Phobius"/>
    </source>
</evidence>
<feature type="transmembrane region" description="Helical" evidence="2">
    <location>
        <begin position="20"/>
        <end position="45"/>
    </location>
</feature>
<dbReference type="OrthoDB" id="30336at2759"/>
<reference evidence="4" key="1">
    <citation type="submission" date="2018-11" db="EMBL/GenBank/DDBJ databases">
        <authorList>
            <consortium name="Pathogen Informatics"/>
        </authorList>
    </citation>
    <scope>NUCLEOTIDE SEQUENCE</scope>
</reference>
<keyword evidence="1" id="KW-0479">Metal-binding</keyword>
<evidence type="ECO:0000313" key="4">
    <source>
        <dbReference type="EMBL" id="VEL21481.1"/>
    </source>
</evidence>
<dbReference type="InterPro" id="IPR025704">
    <property type="entry name" value="E3_Ub_ligase_UBR4_C"/>
</dbReference>
<evidence type="ECO:0000313" key="5">
    <source>
        <dbReference type="Proteomes" id="UP000784294"/>
    </source>
</evidence>
<dbReference type="EMBL" id="CAAALY010051524">
    <property type="protein sequence ID" value="VEL21481.1"/>
    <property type="molecule type" value="Genomic_DNA"/>
</dbReference>
<comment type="similarity">
    <text evidence="1">Belongs to the UBR4 family.</text>
</comment>
<keyword evidence="5" id="KW-1185">Reference proteome</keyword>
<organism evidence="4 5">
    <name type="scientific">Protopolystoma xenopodis</name>
    <dbReference type="NCBI Taxonomy" id="117903"/>
    <lineage>
        <taxon>Eukaryota</taxon>
        <taxon>Metazoa</taxon>
        <taxon>Spiralia</taxon>
        <taxon>Lophotrochozoa</taxon>
        <taxon>Platyhelminthes</taxon>
        <taxon>Monogenea</taxon>
        <taxon>Polyopisthocotylea</taxon>
        <taxon>Polystomatidea</taxon>
        <taxon>Polystomatidae</taxon>
        <taxon>Protopolystoma</taxon>
    </lineage>
</organism>
<sequence length="144" mass="15508">MCHVHGPTLESIMHTIGSGLVFLLGQVGFIIICNFLTLQVTVLSVDKVAKMTAELQEETGLKCAICHEGPRNVPKESLGIYIYASRHLFEEDMSNSVPYSTSSGTHSAGTSASSGLPSNISSQIGYQTLTSFVVVHFSCHTNFI</sequence>
<dbReference type="InterPro" id="IPR045189">
    <property type="entry name" value="UBR4-like"/>
</dbReference>
<dbReference type="Proteomes" id="UP000784294">
    <property type="component" value="Unassembled WGS sequence"/>
</dbReference>
<proteinExistence type="inferred from homology"/>
<dbReference type="PROSITE" id="PS52043">
    <property type="entry name" value="UBR4_E3"/>
    <property type="match status" value="1"/>
</dbReference>
<keyword evidence="2" id="KW-1133">Transmembrane helix</keyword>
<accession>A0A3S5BEN6</accession>
<comment type="caution">
    <text evidence="4">The sequence shown here is derived from an EMBL/GenBank/DDBJ whole genome shotgun (WGS) entry which is preliminary data.</text>
</comment>
<protein>
    <recommendedName>
        <fullName evidence="3">E3 ubiquitin ligase UBR4 C-terminal domain-containing protein</fullName>
    </recommendedName>
</protein>
<feature type="domain" description="E3 ubiquitin ligase UBR4 C-terminal" evidence="3">
    <location>
        <begin position="47"/>
        <end position="142"/>
    </location>
</feature>
<evidence type="ECO:0000256" key="1">
    <source>
        <dbReference type="PROSITE-ProRule" id="PRU01388"/>
    </source>
</evidence>
<dbReference type="PANTHER" id="PTHR21725">
    <property type="entry name" value="E3 UBIQUITIN-PROTEIN LIGASE UBR4"/>
    <property type="match status" value="1"/>
</dbReference>
<keyword evidence="1" id="KW-0862">Zinc</keyword>
<keyword evidence="2" id="KW-0472">Membrane</keyword>
<dbReference type="AlphaFoldDB" id="A0A3S5BEN6"/>
<dbReference type="PANTHER" id="PTHR21725:SF1">
    <property type="entry name" value="E3 UBIQUITIN-PROTEIN LIGASE UBR4"/>
    <property type="match status" value="1"/>
</dbReference>
<dbReference type="Pfam" id="PF13764">
    <property type="entry name" value="E3_UbLigase_R4"/>
    <property type="match status" value="1"/>
</dbReference>
<keyword evidence="2" id="KW-0812">Transmembrane</keyword>